<accession>A0A3R7BT90</accession>
<dbReference type="GO" id="GO:0005524">
    <property type="term" value="F:ATP binding"/>
    <property type="evidence" value="ECO:0007669"/>
    <property type="project" value="UniProtKB-UniRule"/>
</dbReference>
<feature type="binding site" evidence="6">
    <location>
        <begin position="3"/>
        <end position="10"/>
    </location>
    <ligand>
        <name>ATP</name>
        <dbReference type="ChEBI" id="CHEBI:30616"/>
    </ligand>
</feature>
<dbReference type="Proteomes" id="UP000285430">
    <property type="component" value="Unassembled WGS sequence"/>
</dbReference>
<evidence type="ECO:0000256" key="2">
    <source>
        <dbReference type="ARBA" id="ARBA00022840"/>
    </source>
</evidence>
<evidence type="ECO:0000256" key="1">
    <source>
        <dbReference type="ARBA" id="ARBA00022741"/>
    </source>
</evidence>
<evidence type="ECO:0000313" key="8">
    <source>
        <dbReference type="EMBL" id="RHZ22541.1"/>
    </source>
</evidence>
<keyword evidence="2 6" id="KW-0067">ATP-binding</keyword>
<evidence type="ECO:0000256" key="6">
    <source>
        <dbReference type="PROSITE-ProRule" id="PRU00782"/>
    </source>
</evidence>
<keyword evidence="4 6" id="KW-0505">Motor protein</keyword>
<comment type="caution">
    <text evidence="6">Lacks conserved residue(s) required for the propagation of feature annotation.</text>
</comment>
<name>A0A3R7BT90_APHAT</name>
<keyword evidence="3 6" id="KW-0518">Myosin</keyword>
<evidence type="ECO:0000313" key="9">
    <source>
        <dbReference type="Proteomes" id="UP000285430"/>
    </source>
</evidence>
<organism evidence="8 9">
    <name type="scientific">Aphanomyces astaci</name>
    <name type="common">Crayfish plague agent</name>
    <dbReference type="NCBI Taxonomy" id="112090"/>
    <lineage>
        <taxon>Eukaryota</taxon>
        <taxon>Sar</taxon>
        <taxon>Stramenopiles</taxon>
        <taxon>Oomycota</taxon>
        <taxon>Saprolegniomycetes</taxon>
        <taxon>Saprolegniales</taxon>
        <taxon>Verrucalvaceae</taxon>
        <taxon>Aphanomyces</taxon>
    </lineage>
</organism>
<comment type="caution">
    <text evidence="8">The sequence shown here is derived from an EMBL/GenBank/DDBJ whole genome shotgun (WGS) entry which is preliminary data.</text>
</comment>
<dbReference type="InterPro" id="IPR027417">
    <property type="entry name" value="P-loop_NTPase"/>
</dbReference>
<dbReference type="GO" id="GO:0016459">
    <property type="term" value="C:myosin complex"/>
    <property type="evidence" value="ECO:0007669"/>
    <property type="project" value="UniProtKB-KW"/>
</dbReference>
<proteinExistence type="inferred from homology"/>
<dbReference type="GO" id="GO:0003774">
    <property type="term" value="F:cytoskeletal motor activity"/>
    <property type="evidence" value="ECO:0007669"/>
    <property type="project" value="UniProtKB-UniRule"/>
</dbReference>
<feature type="domain" description="Myosin motor" evidence="7">
    <location>
        <begin position="1"/>
        <end position="319"/>
    </location>
</feature>
<dbReference type="SMART" id="SM00242">
    <property type="entry name" value="MYSc"/>
    <property type="match status" value="1"/>
</dbReference>
<dbReference type="InterPro" id="IPR036961">
    <property type="entry name" value="Kinesin_motor_dom_sf"/>
</dbReference>
<dbReference type="AlphaFoldDB" id="A0A3R7BT90"/>
<dbReference type="Gene3D" id="1.10.10.820">
    <property type="match status" value="1"/>
</dbReference>
<dbReference type="PROSITE" id="PS51456">
    <property type="entry name" value="MYOSIN_MOTOR"/>
    <property type="match status" value="1"/>
</dbReference>
<reference evidence="8 9" key="1">
    <citation type="submission" date="2018-08" db="EMBL/GenBank/DDBJ databases">
        <title>Aphanomyces genome sequencing and annotation.</title>
        <authorList>
            <person name="Minardi D."/>
            <person name="Oidtmann B."/>
            <person name="Van Der Giezen M."/>
            <person name="Studholme D.J."/>
        </authorList>
    </citation>
    <scope>NUCLEOTIDE SEQUENCE [LARGE SCALE GENOMIC DNA]</scope>
    <source>
        <strain evidence="8 9">Da</strain>
    </source>
</reference>
<evidence type="ECO:0000259" key="7">
    <source>
        <dbReference type="PROSITE" id="PS51456"/>
    </source>
</evidence>
<evidence type="ECO:0000256" key="5">
    <source>
        <dbReference type="ARBA" id="ARBA00023203"/>
    </source>
</evidence>
<keyword evidence="5 6" id="KW-0009">Actin-binding</keyword>
<sequence length="319" mass="34807">MLGESGSGKTDLAKQVLKYIALVQQAVKPPQVAATAHELTLFRGGSIQPFFLETSRVTSLNPDDANFHIFYALLVGASDAVVEDCQLKHTTPATFAYLGKPSKLASTKLLYDSLFSALVSLLNRSSKVPKQLCINYLTEKLSAFELEYAGEVQGALYFAEGLGRYWSSVLNLSEGVGLQVMSSPVGVWACLDEATVLHGNEDDPKQLKNRFFPLLHLMATFKGHVQAIVDKLNVVQPRFVHCLRPRASTSKDFTALDMGVLKAQVQGQLLAPIVTYSSQILYAIVSHVLDVLVEATWDADGVDQALEAFVSSLPLGYVR</sequence>
<comment type="similarity">
    <text evidence="6">Belongs to the TRAFAC class myosin-kinesin ATPase superfamily. Myosin family.</text>
</comment>
<dbReference type="GO" id="GO:0003779">
    <property type="term" value="F:actin binding"/>
    <property type="evidence" value="ECO:0007669"/>
    <property type="project" value="UniProtKB-KW"/>
</dbReference>
<protein>
    <recommendedName>
        <fullName evidence="7">Myosin motor domain-containing protein</fullName>
    </recommendedName>
</protein>
<dbReference type="InterPro" id="IPR001609">
    <property type="entry name" value="Myosin_head_motor_dom-like"/>
</dbReference>
<dbReference type="Gene3D" id="3.40.850.10">
    <property type="entry name" value="Kinesin motor domain"/>
    <property type="match status" value="1"/>
</dbReference>
<keyword evidence="1 6" id="KW-0547">Nucleotide-binding</keyword>
<evidence type="ECO:0000256" key="4">
    <source>
        <dbReference type="ARBA" id="ARBA00023175"/>
    </source>
</evidence>
<dbReference type="PANTHER" id="PTHR13140">
    <property type="entry name" value="MYOSIN"/>
    <property type="match status" value="1"/>
</dbReference>
<dbReference type="SUPFAM" id="SSF52540">
    <property type="entry name" value="P-loop containing nucleoside triphosphate hydrolases"/>
    <property type="match status" value="1"/>
</dbReference>
<evidence type="ECO:0000256" key="3">
    <source>
        <dbReference type="ARBA" id="ARBA00023123"/>
    </source>
</evidence>
<dbReference type="Gene3D" id="1.20.58.530">
    <property type="match status" value="1"/>
</dbReference>
<dbReference type="EMBL" id="QUTH01002987">
    <property type="protein sequence ID" value="RHZ22541.1"/>
    <property type="molecule type" value="Genomic_DNA"/>
</dbReference>
<gene>
    <name evidence="8" type="ORF">DYB37_000622</name>
</gene>
<dbReference type="VEuPathDB" id="FungiDB:H257_10913"/>